<protein>
    <submittedName>
        <fullName evidence="2">CLUMA_CG013194, isoform A</fullName>
    </submittedName>
</protein>
<keyword evidence="1" id="KW-0812">Transmembrane</keyword>
<dbReference type="AlphaFoldDB" id="A0A1J1II55"/>
<reference evidence="2 3" key="1">
    <citation type="submission" date="2015-04" db="EMBL/GenBank/DDBJ databases">
        <authorList>
            <person name="Syromyatnikov M.Y."/>
            <person name="Popov V.N."/>
        </authorList>
    </citation>
    <scope>NUCLEOTIDE SEQUENCE [LARGE SCALE GENOMIC DNA]</scope>
</reference>
<name>A0A1J1II55_9DIPT</name>
<keyword evidence="1" id="KW-1133">Transmembrane helix</keyword>
<sequence>MLGCAEIYEKGILSDCPSGWLDEISMYTKCGLSFFPATKLKKSCCWLQNHLLALLRSCFKFKVFKASSDGFTSYNYDDGFICICCNAFTAPFSKFYFYRNLVSFLKFSFHRNLVSSQFSVKERIWNLSVFIGSIPDDLILKLPHKLKNINFRKGKQSFCPYGLTYECIKNDLSMSHIKGRSIIDVSYFKNFRSNNNDLSNLNKQKWESIINDVFNLQKFEYIINYVSNVRKFYVPNLRKLQEQSIQKDFHSLSVSLKFYFHIKQHSFNHRKFRSYSTVERRALVSALPTLMMMMNFICKLLISILLKC</sequence>
<evidence type="ECO:0000313" key="3">
    <source>
        <dbReference type="Proteomes" id="UP000183832"/>
    </source>
</evidence>
<dbReference type="EMBL" id="CVRI01000054">
    <property type="protein sequence ID" value="CRK99891.1"/>
    <property type="molecule type" value="Genomic_DNA"/>
</dbReference>
<accession>A0A1J1II55</accession>
<gene>
    <name evidence="2" type="ORF">CLUMA_CG013194</name>
</gene>
<keyword evidence="3" id="KW-1185">Reference proteome</keyword>
<proteinExistence type="predicted"/>
<organism evidence="2 3">
    <name type="scientific">Clunio marinus</name>
    <dbReference type="NCBI Taxonomy" id="568069"/>
    <lineage>
        <taxon>Eukaryota</taxon>
        <taxon>Metazoa</taxon>
        <taxon>Ecdysozoa</taxon>
        <taxon>Arthropoda</taxon>
        <taxon>Hexapoda</taxon>
        <taxon>Insecta</taxon>
        <taxon>Pterygota</taxon>
        <taxon>Neoptera</taxon>
        <taxon>Endopterygota</taxon>
        <taxon>Diptera</taxon>
        <taxon>Nematocera</taxon>
        <taxon>Chironomoidea</taxon>
        <taxon>Chironomidae</taxon>
        <taxon>Clunio</taxon>
    </lineage>
</organism>
<feature type="transmembrane region" description="Helical" evidence="1">
    <location>
        <begin position="282"/>
        <end position="306"/>
    </location>
</feature>
<evidence type="ECO:0000256" key="1">
    <source>
        <dbReference type="SAM" id="Phobius"/>
    </source>
</evidence>
<dbReference type="Proteomes" id="UP000183832">
    <property type="component" value="Unassembled WGS sequence"/>
</dbReference>
<keyword evidence="1" id="KW-0472">Membrane</keyword>
<evidence type="ECO:0000313" key="2">
    <source>
        <dbReference type="EMBL" id="CRK99891.1"/>
    </source>
</evidence>